<evidence type="ECO:0000256" key="1">
    <source>
        <dbReference type="SAM" id="MobiDB-lite"/>
    </source>
</evidence>
<accession>F8EZJ7</accession>
<gene>
    <name evidence="2" type="ordered locus">Spica_2623</name>
</gene>
<dbReference type="RefSeq" id="WP_013969999.1">
    <property type="nucleotide sequence ID" value="NC_015732.1"/>
</dbReference>
<name>F8EZJ7_GRAC1</name>
<dbReference type="AlphaFoldDB" id="F8EZJ7"/>
<dbReference type="Proteomes" id="UP000000503">
    <property type="component" value="Chromosome"/>
</dbReference>
<dbReference type="HOGENOM" id="CLU_3012952_0_0_12"/>
<sequence>MSIDSSGSVVGPVGLTVPLPQEKAAVSESVPEPIPEPEPPPAPLPAYQGNVIDESV</sequence>
<dbReference type="EMBL" id="CP002868">
    <property type="protein sequence ID" value="AEJ20721.1"/>
    <property type="molecule type" value="Genomic_DNA"/>
</dbReference>
<feature type="compositionally biased region" description="Pro residues" evidence="1">
    <location>
        <begin position="32"/>
        <end position="44"/>
    </location>
</feature>
<feature type="compositionally biased region" description="Low complexity" evidence="1">
    <location>
        <begin position="1"/>
        <end position="20"/>
    </location>
</feature>
<dbReference type="KEGG" id="scd:Spica_2623"/>
<keyword evidence="3" id="KW-1185">Reference proteome</keyword>
<protein>
    <submittedName>
        <fullName evidence="2">Uncharacterized protein</fullName>
    </submittedName>
</protein>
<evidence type="ECO:0000313" key="2">
    <source>
        <dbReference type="EMBL" id="AEJ20721.1"/>
    </source>
</evidence>
<dbReference type="STRING" id="744872.Spica_2623"/>
<proteinExistence type="predicted"/>
<feature type="region of interest" description="Disordered" evidence="1">
    <location>
        <begin position="1"/>
        <end position="56"/>
    </location>
</feature>
<evidence type="ECO:0000313" key="3">
    <source>
        <dbReference type="Proteomes" id="UP000000503"/>
    </source>
</evidence>
<organism evidence="2 3">
    <name type="scientific">Gracilinema caldarium (strain ATCC 51460 / DSM 7334 / H1)</name>
    <name type="common">Treponema caldarium</name>
    <dbReference type="NCBI Taxonomy" id="744872"/>
    <lineage>
        <taxon>Bacteria</taxon>
        <taxon>Pseudomonadati</taxon>
        <taxon>Spirochaetota</taxon>
        <taxon>Spirochaetia</taxon>
        <taxon>Spirochaetales</taxon>
        <taxon>Breznakiellaceae</taxon>
        <taxon>Gracilinema</taxon>
    </lineage>
</organism>
<reference evidence="3" key="1">
    <citation type="journal article" date="2013" name="Stand. Genomic Sci.">
        <title>Genome sequence of the thermophilic fresh-water bacterium Spirochaeta caldaria type strain (H1(T)), reclassification of Spirochaeta caldaria, Spirochaeta stenostrepta, and Spirochaeta zuelzerae in the genus Treponema as Treponema caldaria comb. nov., Treponema stenostrepta comb. nov., and Treponema zuelzerae comb. nov., and emendation of the genus Treponema.</title>
        <authorList>
            <person name="Abt B."/>
            <person name="Goker M."/>
            <person name="Scheuner C."/>
            <person name="Han C."/>
            <person name="Lu M."/>
            <person name="Misra M."/>
            <person name="Lapidus A."/>
            <person name="Nolan M."/>
            <person name="Lucas S."/>
            <person name="Hammon N."/>
            <person name="Deshpande S."/>
            <person name="Cheng J.F."/>
            <person name="Tapia R."/>
            <person name="Goodwin L.A."/>
            <person name="Pitluck S."/>
            <person name="Liolios K."/>
            <person name="Pagani I."/>
            <person name="Ivanova N."/>
            <person name="Mavromatis K."/>
            <person name="Mikhailova N."/>
            <person name="Huntemann M."/>
            <person name="Pati A."/>
            <person name="Chen A."/>
            <person name="Palaniappan K."/>
            <person name="Land M."/>
            <person name="Hauser L."/>
            <person name="Jeffries C.D."/>
            <person name="Rohde M."/>
            <person name="Spring S."/>
            <person name="Gronow S."/>
            <person name="Detter J.C."/>
            <person name="Bristow J."/>
            <person name="Eisen J.A."/>
            <person name="Markowitz V."/>
            <person name="Hugenholtz P."/>
            <person name="Kyrpides N.C."/>
            <person name="Woyke T."/>
            <person name="Klenk H.P."/>
        </authorList>
    </citation>
    <scope>NUCLEOTIDE SEQUENCE</scope>
    <source>
        <strain evidence="3">ATCC 51460 / DSM 7334 / H1</strain>
    </source>
</reference>